<evidence type="ECO:0000313" key="7">
    <source>
        <dbReference type="Proteomes" id="UP001597472"/>
    </source>
</evidence>
<gene>
    <name evidence="6" type="ORF">ACFSQP_03420</name>
</gene>
<keyword evidence="4 5" id="KW-0472">Membrane</keyword>
<evidence type="ECO:0000256" key="2">
    <source>
        <dbReference type="ARBA" id="ARBA00022692"/>
    </source>
</evidence>
<dbReference type="RefSeq" id="WP_376891783.1">
    <property type="nucleotide sequence ID" value="NZ_JBHULS010000001.1"/>
</dbReference>
<comment type="caution">
    <text evidence="6">The sequence shown here is derived from an EMBL/GenBank/DDBJ whole genome shotgun (WGS) entry which is preliminary data.</text>
</comment>
<evidence type="ECO:0000256" key="3">
    <source>
        <dbReference type="ARBA" id="ARBA00022989"/>
    </source>
</evidence>
<dbReference type="Proteomes" id="UP001597472">
    <property type="component" value="Unassembled WGS sequence"/>
</dbReference>
<protein>
    <submittedName>
        <fullName evidence="6">DoxX family protein</fullName>
    </submittedName>
</protein>
<evidence type="ECO:0000256" key="5">
    <source>
        <dbReference type="SAM" id="Phobius"/>
    </source>
</evidence>
<keyword evidence="7" id="KW-1185">Reference proteome</keyword>
<accession>A0ABW5KR71</accession>
<dbReference type="InterPro" id="IPR032808">
    <property type="entry name" value="DoxX"/>
</dbReference>
<feature type="transmembrane region" description="Helical" evidence="5">
    <location>
        <begin position="74"/>
        <end position="92"/>
    </location>
</feature>
<feature type="transmembrane region" description="Helical" evidence="5">
    <location>
        <begin position="49"/>
        <end position="68"/>
    </location>
</feature>
<feature type="transmembrane region" description="Helical" evidence="5">
    <location>
        <begin position="12"/>
        <end position="37"/>
    </location>
</feature>
<evidence type="ECO:0000256" key="1">
    <source>
        <dbReference type="ARBA" id="ARBA00004141"/>
    </source>
</evidence>
<keyword evidence="2 5" id="KW-0812">Transmembrane</keyword>
<name>A0ABW5KR71_9FLAO</name>
<feature type="transmembrane region" description="Helical" evidence="5">
    <location>
        <begin position="104"/>
        <end position="123"/>
    </location>
</feature>
<organism evidence="6 7">
    <name type="scientific">Bizionia sediminis</name>
    <dbReference type="NCBI Taxonomy" id="1737064"/>
    <lineage>
        <taxon>Bacteria</taxon>
        <taxon>Pseudomonadati</taxon>
        <taxon>Bacteroidota</taxon>
        <taxon>Flavobacteriia</taxon>
        <taxon>Flavobacteriales</taxon>
        <taxon>Flavobacteriaceae</taxon>
        <taxon>Bizionia</taxon>
    </lineage>
</organism>
<reference evidence="7" key="1">
    <citation type="journal article" date="2019" name="Int. J. Syst. Evol. Microbiol.">
        <title>The Global Catalogue of Microorganisms (GCM) 10K type strain sequencing project: providing services to taxonomists for standard genome sequencing and annotation.</title>
        <authorList>
            <consortium name="The Broad Institute Genomics Platform"/>
            <consortium name="The Broad Institute Genome Sequencing Center for Infectious Disease"/>
            <person name="Wu L."/>
            <person name="Ma J."/>
        </authorList>
    </citation>
    <scope>NUCLEOTIDE SEQUENCE [LARGE SCALE GENOMIC DNA]</scope>
    <source>
        <strain evidence="7">KCTC 42587</strain>
    </source>
</reference>
<keyword evidence="3 5" id="KW-1133">Transmembrane helix</keyword>
<evidence type="ECO:0000256" key="4">
    <source>
        <dbReference type="ARBA" id="ARBA00023136"/>
    </source>
</evidence>
<comment type="subcellular location">
    <subcellularLocation>
        <location evidence="1">Membrane</location>
        <topology evidence="1">Multi-pass membrane protein</topology>
    </subcellularLocation>
</comment>
<dbReference type="EMBL" id="JBHULS010000001">
    <property type="protein sequence ID" value="MFD2550860.1"/>
    <property type="molecule type" value="Genomic_DNA"/>
</dbReference>
<dbReference type="Pfam" id="PF13564">
    <property type="entry name" value="DoxX_2"/>
    <property type="match status" value="1"/>
</dbReference>
<proteinExistence type="predicted"/>
<sequence length="128" mass="14608">MAISTFNDKVHFLAVLIWFSSLAFLYFGINCFVSNFIKTEFLRYGLPKYRQLTGYLQIAGALGLLYGYYYKPSWLLAASVGLSILMLAGFVVRIRIKDSFFQSLPACFFALLQASIAVFTYLIHYKPL</sequence>
<evidence type="ECO:0000313" key="6">
    <source>
        <dbReference type="EMBL" id="MFD2550860.1"/>
    </source>
</evidence>